<evidence type="ECO:0000256" key="2">
    <source>
        <dbReference type="ARBA" id="ARBA00022679"/>
    </source>
</evidence>
<keyword evidence="2" id="KW-0808">Transferase</keyword>
<keyword evidence="4" id="KW-0460">Magnesium</keyword>
<dbReference type="EMBL" id="JBDFQZ010000012">
    <property type="protein sequence ID" value="KAK9674216.1"/>
    <property type="molecule type" value="Genomic_DNA"/>
</dbReference>
<sequence length="374" mass="42126">MKIENNHTAAGTDQDSYARNSIIQGISISKEFPTIKDALEGLYSTTQPKCIMVAELGCASGPNTLMVIPEIMDITYRAYRAMNFEDMPEINVFLNDLPANDFNTIALSLPSFHKRLDIDRKGDVGRCFISATPGSYLNRIFPNEFLHFVHCSQSAHWLSQVPKGLLTKGGGSINKGNIYISETSPPEVHAAYREQFEEDFSTFLKLRGEEMVTGGRMVINLMASTKSYRPQDYFMKQALNIPFGHMAAEGLIDTKKLDDFELAFYPPTTEELKMLVADEGSFRIQRHGIFTVDWDMPIKDQQKYGNGDTKIDVYERAKFIAAPLIATTKYMMGTHFGEHVLDDYYARVTTVIAERLGSGRKCESLHHSISLIKI</sequence>
<keyword evidence="6" id="KW-1185">Reference proteome</keyword>
<dbReference type="GO" id="GO:0032259">
    <property type="term" value="P:methylation"/>
    <property type="evidence" value="ECO:0007669"/>
    <property type="project" value="UniProtKB-KW"/>
</dbReference>
<reference evidence="5" key="1">
    <citation type="submission" date="2024-03" db="EMBL/GenBank/DDBJ databases">
        <title>WGS assembly of Saponaria officinalis var. Norfolk2.</title>
        <authorList>
            <person name="Jenkins J."/>
            <person name="Shu S."/>
            <person name="Grimwood J."/>
            <person name="Barry K."/>
            <person name="Goodstein D."/>
            <person name="Schmutz J."/>
            <person name="Leebens-Mack J."/>
            <person name="Osbourn A."/>
        </authorList>
    </citation>
    <scope>NUCLEOTIDE SEQUENCE [LARGE SCALE GENOMIC DNA]</scope>
    <source>
        <strain evidence="5">JIC</strain>
    </source>
</reference>
<evidence type="ECO:0000313" key="5">
    <source>
        <dbReference type="EMBL" id="KAK9674216.1"/>
    </source>
</evidence>
<evidence type="ECO:0000256" key="4">
    <source>
        <dbReference type="ARBA" id="ARBA00022842"/>
    </source>
</evidence>
<dbReference type="Gene3D" id="3.40.50.150">
    <property type="entry name" value="Vaccinia Virus protein VP39"/>
    <property type="match status" value="1"/>
</dbReference>
<comment type="caution">
    <text evidence="5">The sequence shown here is derived from an EMBL/GenBank/DDBJ whole genome shotgun (WGS) entry which is preliminary data.</text>
</comment>
<evidence type="ECO:0000313" key="6">
    <source>
        <dbReference type="Proteomes" id="UP001443914"/>
    </source>
</evidence>
<accession>A0AAW1HDU4</accession>
<dbReference type="GO" id="GO:0008168">
    <property type="term" value="F:methyltransferase activity"/>
    <property type="evidence" value="ECO:0007669"/>
    <property type="project" value="UniProtKB-KW"/>
</dbReference>
<keyword evidence="1" id="KW-0489">Methyltransferase</keyword>
<dbReference type="PANTHER" id="PTHR31009">
    <property type="entry name" value="S-ADENOSYL-L-METHIONINE:CARBOXYL METHYLTRANSFERASE FAMILY PROTEIN"/>
    <property type="match status" value="1"/>
</dbReference>
<gene>
    <name evidence="5" type="ORF">RND81_12G219000</name>
</gene>
<dbReference type="InterPro" id="IPR042086">
    <property type="entry name" value="MeTrfase_capping"/>
</dbReference>
<dbReference type="InterPro" id="IPR005299">
    <property type="entry name" value="MeTrfase_7"/>
</dbReference>
<dbReference type="Proteomes" id="UP001443914">
    <property type="component" value="Unassembled WGS sequence"/>
</dbReference>
<dbReference type="AlphaFoldDB" id="A0AAW1HDU4"/>
<dbReference type="GO" id="GO:0046872">
    <property type="term" value="F:metal ion binding"/>
    <property type="evidence" value="ECO:0007669"/>
    <property type="project" value="UniProtKB-KW"/>
</dbReference>
<keyword evidence="3" id="KW-0479">Metal-binding</keyword>
<dbReference type="Gene3D" id="1.10.1200.270">
    <property type="entry name" value="Methyltransferase, alpha-helical capping domain"/>
    <property type="match status" value="1"/>
</dbReference>
<proteinExistence type="predicted"/>
<dbReference type="SUPFAM" id="SSF53335">
    <property type="entry name" value="S-adenosyl-L-methionine-dependent methyltransferases"/>
    <property type="match status" value="1"/>
</dbReference>
<organism evidence="5 6">
    <name type="scientific">Saponaria officinalis</name>
    <name type="common">Common soapwort</name>
    <name type="synonym">Lychnis saponaria</name>
    <dbReference type="NCBI Taxonomy" id="3572"/>
    <lineage>
        <taxon>Eukaryota</taxon>
        <taxon>Viridiplantae</taxon>
        <taxon>Streptophyta</taxon>
        <taxon>Embryophyta</taxon>
        <taxon>Tracheophyta</taxon>
        <taxon>Spermatophyta</taxon>
        <taxon>Magnoliopsida</taxon>
        <taxon>eudicotyledons</taxon>
        <taxon>Gunneridae</taxon>
        <taxon>Pentapetalae</taxon>
        <taxon>Caryophyllales</taxon>
        <taxon>Caryophyllaceae</taxon>
        <taxon>Caryophylleae</taxon>
        <taxon>Saponaria</taxon>
    </lineage>
</organism>
<evidence type="ECO:0000256" key="1">
    <source>
        <dbReference type="ARBA" id="ARBA00022603"/>
    </source>
</evidence>
<name>A0AAW1HDU4_SAPOF</name>
<protein>
    <submittedName>
        <fullName evidence="5">Uncharacterized protein</fullName>
    </submittedName>
</protein>
<dbReference type="InterPro" id="IPR029063">
    <property type="entry name" value="SAM-dependent_MTases_sf"/>
</dbReference>
<dbReference type="Pfam" id="PF03492">
    <property type="entry name" value="Methyltransf_7"/>
    <property type="match status" value="1"/>
</dbReference>
<evidence type="ECO:0000256" key="3">
    <source>
        <dbReference type="ARBA" id="ARBA00022723"/>
    </source>
</evidence>